<keyword evidence="2" id="KW-1185">Reference proteome</keyword>
<dbReference type="Gene3D" id="3.80.10.10">
    <property type="entry name" value="Ribonuclease Inhibitor"/>
    <property type="match status" value="1"/>
</dbReference>
<sequence>MDATSEDRSQNRNTPGNGRFMQLPDELIVLIIDYATYVPVTERAYRHYTNKQMHKPAYDLDRSLVKVLCLVCVRIRRIVQPFLFRDVTFTASTCTIPPSPNVLKLWDVLKIRQDLRQYCRSLHTNGCNTNLAKDPDSWNVMQDFAKWMTNITYLSIHGGFSFRGSNARTWDLIRTMASNMKEVEELVIKGTWRTVPLEELFDNLDFPSLRTLRLLGFSAGKHELPILPTNKHRTAPFTELCITNYEQPLKNMAILLNWPAALTRFECDNRYFVREIEGLDTLLLVHKDTLKHIELGVMFLKNDWHIFNARLFPALEFLRLSRWAMPKHLTREAMINVLGPSLKTIVWDFALSERRIEDWRSLSEYETTWLRLLASIASKHVNVLERVMLKFTHKYWGNAEELGYLWGDVDMMRAEVMRPAGIDLIHNEPEIVVKDW</sequence>
<evidence type="ECO:0000313" key="2">
    <source>
        <dbReference type="Proteomes" id="UP000813461"/>
    </source>
</evidence>
<dbReference type="Proteomes" id="UP000813461">
    <property type="component" value="Unassembled WGS sequence"/>
</dbReference>
<dbReference type="AlphaFoldDB" id="A0A8K0R657"/>
<dbReference type="InterPro" id="IPR032675">
    <property type="entry name" value="LRR_dom_sf"/>
</dbReference>
<dbReference type="EMBL" id="JAGMVJ010000011">
    <property type="protein sequence ID" value="KAH7086594.1"/>
    <property type="molecule type" value="Genomic_DNA"/>
</dbReference>
<reference evidence="1" key="1">
    <citation type="journal article" date="2021" name="Nat. Commun.">
        <title>Genetic determinants of endophytism in the Arabidopsis root mycobiome.</title>
        <authorList>
            <person name="Mesny F."/>
            <person name="Miyauchi S."/>
            <person name="Thiergart T."/>
            <person name="Pickel B."/>
            <person name="Atanasova L."/>
            <person name="Karlsson M."/>
            <person name="Huettel B."/>
            <person name="Barry K.W."/>
            <person name="Haridas S."/>
            <person name="Chen C."/>
            <person name="Bauer D."/>
            <person name="Andreopoulos W."/>
            <person name="Pangilinan J."/>
            <person name="LaButti K."/>
            <person name="Riley R."/>
            <person name="Lipzen A."/>
            <person name="Clum A."/>
            <person name="Drula E."/>
            <person name="Henrissat B."/>
            <person name="Kohler A."/>
            <person name="Grigoriev I.V."/>
            <person name="Martin F.M."/>
            <person name="Hacquard S."/>
        </authorList>
    </citation>
    <scope>NUCLEOTIDE SEQUENCE</scope>
    <source>
        <strain evidence="1">MPI-SDFR-AT-0120</strain>
    </source>
</reference>
<proteinExistence type="predicted"/>
<protein>
    <submittedName>
        <fullName evidence="1">Uncharacterized protein</fullName>
    </submittedName>
</protein>
<accession>A0A8K0R657</accession>
<dbReference type="OrthoDB" id="4840564at2759"/>
<gene>
    <name evidence="1" type="ORF">FB567DRAFT_528308</name>
</gene>
<comment type="caution">
    <text evidence="1">The sequence shown here is derived from an EMBL/GenBank/DDBJ whole genome shotgun (WGS) entry which is preliminary data.</text>
</comment>
<name>A0A8K0R657_9PLEO</name>
<organism evidence="1 2">
    <name type="scientific">Paraphoma chrysanthemicola</name>
    <dbReference type="NCBI Taxonomy" id="798071"/>
    <lineage>
        <taxon>Eukaryota</taxon>
        <taxon>Fungi</taxon>
        <taxon>Dikarya</taxon>
        <taxon>Ascomycota</taxon>
        <taxon>Pezizomycotina</taxon>
        <taxon>Dothideomycetes</taxon>
        <taxon>Pleosporomycetidae</taxon>
        <taxon>Pleosporales</taxon>
        <taxon>Pleosporineae</taxon>
        <taxon>Phaeosphaeriaceae</taxon>
        <taxon>Paraphoma</taxon>
    </lineage>
</organism>
<evidence type="ECO:0000313" key="1">
    <source>
        <dbReference type="EMBL" id="KAH7086594.1"/>
    </source>
</evidence>